<name>A0A7J6SR92_PEROL</name>
<dbReference type="Gene3D" id="3.30.420.10">
    <property type="entry name" value="Ribonuclease H-like superfamily/Ribonuclease H"/>
    <property type="match status" value="1"/>
</dbReference>
<accession>A0A7J6SR92</accession>
<evidence type="ECO:0008006" key="3">
    <source>
        <dbReference type="Google" id="ProtNLM"/>
    </source>
</evidence>
<comment type="caution">
    <text evidence="1">The sequence shown here is derived from an EMBL/GenBank/DDBJ whole genome shotgun (WGS) entry which is preliminary data.</text>
</comment>
<protein>
    <recommendedName>
        <fullName evidence="3">Integrase catalytic domain-containing protein</fullName>
    </recommendedName>
</protein>
<dbReference type="Proteomes" id="UP000553632">
    <property type="component" value="Unassembled WGS sequence"/>
</dbReference>
<organism evidence="1 2">
    <name type="scientific">Perkinsus olseni</name>
    <name type="common">Perkinsus atlanticus</name>
    <dbReference type="NCBI Taxonomy" id="32597"/>
    <lineage>
        <taxon>Eukaryota</taxon>
        <taxon>Sar</taxon>
        <taxon>Alveolata</taxon>
        <taxon>Perkinsozoa</taxon>
        <taxon>Perkinsea</taxon>
        <taxon>Perkinsida</taxon>
        <taxon>Perkinsidae</taxon>
        <taxon>Perkinsus</taxon>
    </lineage>
</organism>
<feature type="non-terminal residue" evidence="1">
    <location>
        <position position="297"/>
    </location>
</feature>
<dbReference type="EMBL" id="JABANO010016326">
    <property type="protein sequence ID" value="KAF4735371.1"/>
    <property type="molecule type" value="Genomic_DNA"/>
</dbReference>
<proteinExistence type="predicted"/>
<reference evidence="1 2" key="1">
    <citation type="submission" date="2020-04" db="EMBL/GenBank/DDBJ databases">
        <title>Perkinsus olseni comparative genomics.</title>
        <authorList>
            <person name="Bogema D.R."/>
        </authorList>
    </citation>
    <scope>NUCLEOTIDE SEQUENCE [LARGE SCALE GENOMIC DNA]</scope>
    <source>
        <strain evidence="1 2">ATCC PRA-207</strain>
    </source>
</reference>
<keyword evidence="2" id="KW-1185">Reference proteome</keyword>
<sequence length="297" mass="32775">MVGLSKLLGYEMKTTSSRNPKANGRVERAHRSLGLILDTMLHTGDGKDADDLRVYLAAAESRANLKINPKDQVSVHGAVYGQQPNSLMTKAIVEDIQDVEIQAEDVQQIARVARYATDALADERDMKAHYNAGVRIAQVHQGRLPDISEGDKILHQGVEDVVEKIYIADNSASTLPDDRPVHLPTNAIDDDKVKVDDYALVKASDDRVAVVRIINIKPGKEVEGHIYDAGEKGTVFLPLWSVDGVFKRAKSQPPRSTPALLTTPYDKILFKVELNLTGRMKPASRDRMHAVHVQYAA</sequence>
<gene>
    <name evidence="1" type="ORF">FOZ63_011265</name>
</gene>
<evidence type="ECO:0000313" key="1">
    <source>
        <dbReference type="EMBL" id="KAF4735371.1"/>
    </source>
</evidence>
<dbReference type="GO" id="GO:0003676">
    <property type="term" value="F:nucleic acid binding"/>
    <property type="evidence" value="ECO:0007669"/>
    <property type="project" value="InterPro"/>
</dbReference>
<dbReference type="AlphaFoldDB" id="A0A7J6SR92"/>
<dbReference type="InterPro" id="IPR036397">
    <property type="entry name" value="RNaseH_sf"/>
</dbReference>
<evidence type="ECO:0000313" key="2">
    <source>
        <dbReference type="Proteomes" id="UP000553632"/>
    </source>
</evidence>